<feature type="region of interest" description="Actin-binding" evidence="13">
    <location>
        <begin position="1110"/>
        <end position="1132"/>
    </location>
</feature>
<organism evidence="20 21">
    <name type="scientific">Globodera pallida</name>
    <name type="common">Potato cyst nematode worm</name>
    <name type="synonym">Heterodera pallida</name>
    <dbReference type="NCBI Taxonomy" id="36090"/>
    <lineage>
        <taxon>Eukaryota</taxon>
        <taxon>Metazoa</taxon>
        <taxon>Ecdysozoa</taxon>
        <taxon>Nematoda</taxon>
        <taxon>Chromadorea</taxon>
        <taxon>Rhabditida</taxon>
        <taxon>Tylenchina</taxon>
        <taxon>Tylenchomorpha</taxon>
        <taxon>Tylenchoidea</taxon>
        <taxon>Heteroderidae</taxon>
        <taxon>Heteroderinae</taxon>
        <taxon>Globodera</taxon>
    </lineage>
</organism>
<feature type="region of interest" description="Disordered" evidence="15">
    <location>
        <begin position="1534"/>
        <end position="1556"/>
    </location>
</feature>
<dbReference type="Gene3D" id="3.30.60.20">
    <property type="match status" value="2"/>
</dbReference>
<comment type="subcellular location">
    <subcellularLocation>
        <location evidence="1">Cytoplasm</location>
    </subcellularLocation>
</comment>
<dbReference type="SMART" id="SM00242">
    <property type="entry name" value="MYSc"/>
    <property type="match status" value="1"/>
</dbReference>
<dbReference type="Pfam" id="PF00620">
    <property type="entry name" value="RhoGAP"/>
    <property type="match status" value="1"/>
</dbReference>
<dbReference type="PANTHER" id="PTHR46184">
    <property type="entry name" value="UNCONVENTIONAL MYOSIN-IXB-LIKE PROTEIN"/>
    <property type="match status" value="1"/>
</dbReference>
<evidence type="ECO:0000256" key="7">
    <source>
        <dbReference type="ARBA" id="ARBA00022833"/>
    </source>
</evidence>
<dbReference type="InterPro" id="IPR027417">
    <property type="entry name" value="P-loop_NTPase"/>
</dbReference>
<dbReference type="SMART" id="SM00324">
    <property type="entry name" value="RhoGAP"/>
    <property type="match status" value="1"/>
</dbReference>
<dbReference type="GO" id="GO:0005096">
    <property type="term" value="F:GTPase activator activity"/>
    <property type="evidence" value="ECO:0007669"/>
    <property type="project" value="InterPro"/>
</dbReference>
<feature type="domain" description="Phorbol-ester/DAG-type" evidence="16">
    <location>
        <begin position="1811"/>
        <end position="1853"/>
    </location>
</feature>
<reference evidence="20" key="1">
    <citation type="submission" date="2014-05" db="EMBL/GenBank/DDBJ databases">
        <title>The genome and life-stage specific transcriptomes of Globodera pallida elucidate key aspects of plant parasitism by a cyst nematode.</title>
        <authorList>
            <person name="Cotton J.A."/>
            <person name="Lilley C.J."/>
            <person name="Jones L.M."/>
            <person name="Kikuchi T."/>
            <person name="Reid A.J."/>
            <person name="Thorpe P."/>
            <person name="Tsai I.J."/>
            <person name="Beasley H."/>
            <person name="Blok V."/>
            <person name="Cock P.J.A."/>
            <person name="Van den Akker S.E."/>
            <person name="Holroyd N."/>
            <person name="Hunt M."/>
            <person name="Mantelin S."/>
            <person name="Naghra H."/>
            <person name="Pain A."/>
            <person name="Palomares-Rius J.E."/>
            <person name="Zarowiecki M."/>
            <person name="Berriman M."/>
            <person name="Jones J.T."/>
            <person name="Urwin P.E."/>
        </authorList>
    </citation>
    <scope>NUCLEOTIDE SEQUENCE [LARGE SCALE GENOMIC DNA]</scope>
    <source>
        <strain evidence="20">Lindley</strain>
    </source>
</reference>
<dbReference type="PROSITE" id="PS50081">
    <property type="entry name" value="ZF_DAG_PE_2"/>
    <property type="match status" value="2"/>
</dbReference>
<feature type="domain" description="Myosin motor" evidence="19">
    <location>
        <begin position="411"/>
        <end position="1229"/>
    </location>
</feature>
<protein>
    <submittedName>
        <fullName evidence="21">Myosin motor domain-containing protein</fullName>
    </submittedName>
</protein>
<keyword evidence="9 14" id="KW-0175">Coiled coil</keyword>
<dbReference type="Gene3D" id="6.20.240.20">
    <property type="match status" value="1"/>
</dbReference>
<keyword evidence="7" id="KW-0862">Zinc</keyword>
<dbReference type="CDD" id="cd23766">
    <property type="entry name" value="IQCG"/>
    <property type="match status" value="1"/>
</dbReference>
<dbReference type="GO" id="GO:0051015">
    <property type="term" value="F:actin filament binding"/>
    <property type="evidence" value="ECO:0007669"/>
    <property type="project" value="TreeGrafter"/>
</dbReference>
<keyword evidence="6" id="KW-0863">Zinc-finger</keyword>
<dbReference type="GO" id="GO:0000146">
    <property type="term" value="F:microfilament motor activity"/>
    <property type="evidence" value="ECO:0007669"/>
    <property type="project" value="InterPro"/>
</dbReference>
<dbReference type="Pfam" id="PF00612">
    <property type="entry name" value="IQ"/>
    <property type="match status" value="3"/>
</dbReference>
<dbReference type="Gene3D" id="3.40.850.10">
    <property type="entry name" value="Kinesin motor domain"/>
    <property type="match status" value="2"/>
</dbReference>
<dbReference type="Gene3D" id="1.20.58.530">
    <property type="match status" value="2"/>
</dbReference>
<dbReference type="InterPro" id="IPR036961">
    <property type="entry name" value="Kinesin_motor_dom_sf"/>
</dbReference>
<feature type="domain" description="Rho-GAP" evidence="18">
    <location>
        <begin position="1870"/>
        <end position="2062"/>
    </location>
</feature>
<evidence type="ECO:0000256" key="5">
    <source>
        <dbReference type="ARBA" id="ARBA00022741"/>
    </source>
</evidence>
<dbReference type="PROSITE" id="PS50096">
    <property type="entry name" value="IQ"/>
    <property type="match status" value="3"/>
</dbReference>
<comment type="caution">
    <text evidence="13">Lacks conserved residue(s) required for the propagation of feature annotation.</text>
</comment>
<dbReference type="PROSITE" id="PS50200">
    <property type="entry name" value="RA"/>
    <property type="match status" value="1"/>
</dbReference>
<evidence type="ECO:0000256" key="6">
    <source>
        <dbReference type="ARBA" id="ARBA00022771"/>
    </source>
</evidence>
<evidence type="ECO:0000259" key="19">
    <source>
        <dbReference type="PROSITE" id="PS51456"/>
    </source>
</evidence>
<dbReference type="GO" id="GO:0016459">
    <property type="term" value="C:myosin complex"/>
    <property type="evidence" value="ECO:0007669"/>
    <property type="project" value="UniProtKB-KW"/>
</dbReference>
<keyword evidence="3" id="KW-0963">Cytoplasm</keyword>
<evidence type="ECO:0000259" key="16">
    <source>
        <dbReference type="PROSITE" id="PS50081"/>
    </source>
</evidence>
<dbReference type="FunFam" id="3.40.850.10:FF:000008">
    <property type="entry name" value="Putative unconventional myosin-IXa"/>
    <property type="match status" value="1"/>
</dbReference>
<evidence type="ECO:0000259" key="18">
    <source>
        <dbReference type="PROSITE" id="PS50238"/>
    </source>
</evidence>
<evidence type="ECO:0000256" key="4">
    <source>
        <dbReference type="ARBA" id="ARBA00022723"/>
    </source>
</evidence>
<dbReference type="Gene3D" id="1.20.120.720">
    <property type="entry name" value="Myosin VI head, motor domain, U50 subdomain"/>
    <property type="match status" value="2"/>
</dbReference>
<comment type="similarity">
    <text evidence="2 13">Belongs to the TRAFAC class myosin-kinesin ATPase superfamily. Myosin family.</text>
</comment>
<dbReference type="PROSITE" id="PS50238">
    <property type="entry name" value="RHOGAP"/>
    <property type="match status" value="1"/>
</dbReference>
<dbReference type="Gene3D" id="1.10.10.820">
    <property type="match status" value="2"/>
</dbReference>
<evidence type="ECO:0000256" key="9">
    <source>
        <dbReference type="ARBA" id="ARBA00023054"/>
    </source>
</evidence>
<dbReference type="PANTHER" id="PTHR46184:SF5">
    <property type="entry name" value="UNCONVENTIONAL MYOSIN-IXA-LIKE"/>
    <property type="match status" value="1"/>
</dbReference>
<dbReference type="CDD" id="cd00029">
    <property type="entry name" value="C1"/>
    <property type="match status" value="1"/>
</dbReference>
<feature type="domain" description="Myosin motor" evidence="19">
    <location>
        <begin position="1"/>
        <end position="259"/>
    </location>
</feature>
<keyword evidence="10 13" id="KW-0518">Myosin</keyword>
<dbReference type="GO" id="GO:0005524">
    <property type="term" value="F:ATP binding"/>
    <property type="evidence" value="ECO:0007669"/>
    <property type="project" value="UniProtKB-UniRule"/>
</dbReference>
<feature type="compositionally biased region" description="Acidic residues" evidence="15">
    <location>
        <begin position="1374"/>
        <end position="1406"/>
    </location>
</feature>
<dbReference type="InterPro" id="IPR046349">
    <property type="entry name" value="C1-like_sf"/>
</dbReference>
<feature type="region of interest" description="Disordered" evidence="15">
    <location>
        <begin position="2153"/>
        <end position="2235"/>
    </location>
</feature>
<keyword evidence="12 13" id="KW-0009">Actin-binding</keyword>
<keyword evidence="8 13" id="KW-0067">ATP-binding</keyword>
<dbReference type="PROSITE" id="PS51456">
    <property type="entry name" value="MYOSIN_MOTOR"/>
    <property type="match status" value="2"/>
</dbReference>
<evidence type="ECO:0000313" key="20">
    <source>
        <dbReference type="Proteomes" id="UP000050741"/>
    </source>
</evidence>
<evidence type="ECO:0000256" key="14">
    <source>
        <dbReference type="SAM" id="Coils"/>
    </source>
</evidence>
<dbReference type="SUPFAM" id="SSF57889">
    <property type="entry name" value="Cysteine-rich domain"/>
    <property type="match status" value="2"/>
</dbReference>
<feature type="domain" description="Phorbol-ester/DAG-type" evidence="16">
    <location>
        <begin position="1568"/>
        <end position="1614"/>
    </location>
</feature>
<dbReference type="GO" id="GO:0008270">
    <property type="term" value="F:zinc ion binding"/>
    <property type="evidence" value="ECO:0007669"/>
    <property type="project" value="UniProtKB-KW"/>
</dbReference>
<evidence type="ECO:0000256" key="11">
    <source>
        <dbReference type="ARBA" id="ARBA00023175"/>
    </source>
</evidence>
<dbReference type="SUPFAM" id="SSF48350">
    <property type="entry name" value="GTPase activation domain, GAP"/>
    <property type="match status" value="1"/>
</dbReference>
<dbReference type="InterPro" id="IPR000198">
    <property type="entry name" value="RhoGAP_dom"/>
</dbReference>
<name>A0A183BHJ9_GLOPA</name>
<dbReference type="Gene3D" id="1.20.5.190">
    <property type="match status" value="2"/>
</dbReference>
<dbReference type="InterPro" id="IPR000048">
    <property type="entry name" value="IQ_motif_EF-hand-BS"/>
</dbReference>
<dbReference type="GO" id="GO:0005737">
    <property type="term" value="C:cytoplasm"/>
    <property type="evidence" value="ECO:0007669"/>
    <property type="project" value="UniProtKB-SubCell"/>
</dbReference>
<dbReference type="SMART" id="SM00015">
    <property type="entry name" value="IQ"/>
    <property type="match status" value="4"/>
</dbReference>
<evidence type="ECO:0000256" key="12">
    <source>
        <dbReference type="ARBA" id="ARBA00023203"/>
    </source>
</evidence>
<dbReference type="InterPro" id="IPR000159">
    <property type="entry name" value="RA_dom"/>
</dbReference>
<keyword evidence="20" id="KW-1185">Reference proteome</keyword>
<dbReference type="SMART" id="SM00109">
    <property type="entry name" value="C1"/>
    <property type="match status" value="2"/>
</dbReference>
<evidence type="ECO:0000256" key="2">
    <source>
        <dbReference type="ARBA" id="ARBA00008314"/>
    </source>
</evidence>
<evidence type="ECO:0000256" key="1">
    <source>
        <dbReference type="ARBA" id="ARBA00004496"/>
    </source>
</evidence>
<evidence type="ECO:0000259" key="17">
    <source>
        <dbReference type="PROSITE" id="PS50200"/>
    </source>
</evidence>
<keyword evidence="5 13" id="KW-0547">Nucleotide-binding</keyword>
<dbReference type="InterPro" id="IPR002219">
    <property type="entry name" value="PKC_DAG/PE"/>
</dbReference>
<evidence type="ECO:0000256" key="10">
    <source>
        <dbReference type="ARBA" id="ARBA00023123"/>
    </source>
</evidence>
<dbReference type="InterPro" id="IPR008936">
    <property type="entry name" value="Rho_GTPase_activation_prot"/>
</dbReference>
<feature type="domain" description="Ras-associating" evidence="17">
    <location>
        <begin position="293"/>
        <end position="381"/>
    </location>
</feature>
<feature type="region of interest" description="Disordered" evidence="15">
    <location>
        <begin position="1372"/>
        <end position="1406"/>
    </location>
</feature>
<evidence type="ECO:0000313" key="21">
    <source>
        <dbReference type="WBParaSite" id="GPLIN_000007700"/>
    </source>
</evidence>
<keyword evidence="11 13" id="KW-0505">Motor protein</keyword>
<dbReference type="Pfam" id="PF00063">
    <property type="entry name" value="Myosin_head"/>
    <property type="match status" value="4"/>
</dbReference>
<accession>A0A183BHJ9</accession>
<feature type="binding site" evidence="13">
    <location>
        <begin position="505"/>
        <end position="512"/>
    </location>
    <ligand>
        <name>ATP</name>
        <dbReference type="ChEBI" id="CHEBI:30616"/>
    </ligand>
</feature>
<sequence length="2235" mass="256349">MNYHVFYYLLVGATEHERKDHFLLEPKDYYYLNQNSCFTCDQCNEKHEFERLKHAMGAVGFSENSQQKIYGMISAVLLLGNIEYIKRKSFHSDENAFIENEEMVGIISALLSIRAAQLSQALTMRRTVLKHDVLITRYSVAEATQTRDAMAKCLYNALFHWIVLRINHSLIRRESAAVSKNGLYIGILDIFGFEDVGAQWNSFEQLCINYANERLQAYFNQHIFQFEQEEYMKENIHWTPIQYTDNTECVQMFQNKPYGEYVVLFVHFFEIYSLSRNLNCTTAEHRLNIDFHKRSTAEELVEKVLELRENNEEFINCSNEDFELYDTMGTLDGRTYKERKMDSTEYPVIVQTMWPRGSADADANTDPSVPRNRLVLKSKKRRSVDQSMVVMATASAIDTFLAKFLAQPQDREYADLCVLPELTEQTLLENMRDRFNNGKIYTYIGPILVAVNPFSFFPIYNPKYSRLYCQSRRLGTLPPHVFAIADITYHNLIRQKENQVVVISGESGSGKTESANFLLHHLTTLSQKGNQAAIEQQILAAGPVLEAFGNAVTLQNNNSSRFGKFIKVNYRENGIVCGANVEIYLLEKSRIISQAVGERNYFDFYCLIYCNFFMNYHVFYYLLVGATEHERKDHLLLEPKDYYYLNQNSCFTCDQCNEKHEFERLKHAMGAVGFSENSQQKIYGMISAVLLLGNIEYIKRKSFHSDENAFIENEEMVGIISALLSIRAAQLSQALTMRRTVLKHDVLITRYSVAEATQTRDAMAKCLYNALFHWIVLRINHSLIRRESAAVSKNGLYIGILDIFGFEDVGAQWNSFEQLCINYANERLQAYFNQHIFQFEQEEYMKENIHWTPIQYTDNTECVQMFQNKPYGLLRLVDEESNINNGMVSDQSMLDKLNHFLRTNEYYEVPHKREAAFIIAHYAGKVKYQIVGFREKNKDLMRHDVMNVLKGSKSAFVRELVGEDPLAVFRWALVRATFRATFAFRAAGKRNKRAGSVDRFGTPKGDCRIIGNNVSDVACNADASLKMHRRSSDSHLNAFLRGELSPSIVPDFCDISVFKTIVERARKTPKKPHNERLSNLRSLQQLKGIMCKKHLSNKPSSVSRQFGESLSRLMKTLDRASPYFIRCIKSNNEKIPNYFDDNIILRQLRYTGMLETVRIRRAGYSVRIEYGSFANQYRTLLPNGPNSTKEDIQEFIRSIPAIEYTNLQYGNTKIFMRDTEKLLLDDHLHRVIMKNIVTLQRWFRAKLEQRHYQKFRQGIVKLQAMARGVLARTRLKRRDQAAICIQCWWRMVMVRCKYQLIRQTIIALQALVRRHAQRKCVIELRASKENGSVRRPIIVDRLQRLTKVTLPKFDLNDPDSLAAFASPESLDYSQELDEEDDLLDDEWREPVDEEEEEEMDDDEEDIFDECPPIGGMLSSEKRDSSELDLDASFVLENARLKLIKSHDQKQFEKLMHRRQSLAATASTKKLKMLRRAASTESDQIQLEEDTNTVSKITSSLSKVAPRACKSGFMKAKKQLKALLTKAGRQGTCEGTFSEESLNMEGPSSSTRSSSKEAAEKLLLKHHQCHNFKPSRLHKGDKCDLCNRPLSGLLVQGCKLLFHKECATFAVKIPCTSPITSPPPQREAAFRRPWDIMVGKTPRNSLAGVSPCRVSFLPITSFNLTKTKQMTDPTALLIESIDDLREFSVFIFKKQTYIGQQNKRETLVDAIFKRSLREFHMELCAYTTIVYPEGNTVLKYHDLIGTFEGLLSKMCHEEQVTFPTVLGVNAFRGFLNEFMHQRKRRGSSKRTAALIKTVRKKRRRSDITLHNGHHFNLDYVHIPTYCEICNMIFICISCRLSCHKKCHTKVNYVCAKATSGEVSNSSKFFGADLSNLLMDDDQTVPVLLDRLLANIEVKALFVEGIYRKSGQLALIKQTRKQIELAEDPESIPYDDIPIHVLTSLVKAFFRELSEPLITADLYENFVNISEIKETNERVRCLRAMMQMLPKGNKCVLDRLVYHLARVAHQESVNKMSASNLAVIFAPCIVRRNTTTMHAQEQLMDVQKQAICVQTLIEDKLRHCQETLSQIVELETASEKVTENLRRIEKHRLSAGATSECAVPGMPNTATELNMPTSDNLQRANSEQNMETARQLFEEQLDFLDKEKAKLLQELPPLAPVASSEDLTDDAERESGAAEASANGMPAGGEQRQRAKASSRQRSAGHFSGISPTPDSPTPENPRPAILNADVGVSTKL</sequence>
<dbReference type="GO" id="GO:0005884">
    <property type="term" value="C:actin filament"/>
    <property type="evidence" value="ECO:0007669"/>
    <property type="project" value="TreeGrafter"/>
</dbReference>
<dbReference type="Gene3D" id="1.10.555.10">
    <property type="entry name" value="Rho GTPase activation protein"/>
    <property type="match status" value="1"/>
</dbReference>
<dbReference type="SUPFAM" id="SSF52540">
    <property type="entry name" value="P-loop containing nucleoside triphosphate hydrolases"/>
    <property type="match status" value="3"/>
</dbReference>
<evidence type="ECO:0000256" key="8">
    <source>
        <dbReference type="ARBA" id="ARBA00022840"/>
    </source>
</evidence>
<evidence type="ECO:0000256" key="13">
    <source>
        <dbReference type="PROSITE-ProRule" id="PRU00782"/>
    </source>
</evidence>
<keyword evidence="4" id="KW-0479">Metal-binding</keyword>
<dbReference type="InterPro" id="IPR001609">
    <property type="entry name" value="Myosin_head_motor_dom-like"/>
</dbReference>
<dbReference type="FunFam" id="1.10.10.820:FF:000001">
    <property type="entry name" value="Myosin heavy chain"/>
    <property type="match status" value="2"/>
</dbReference>
<dbReference type="Proteomes" id="UP000050741">
    <property type="component" value="Unassembled WGS sequence"/>
</dbReference>
<dbReference type="WBParaSite" id="GPLIN_000007700">
    <property type="protein sequence ID" value="GPLIN_000007700"/>
    <property type="gene ID" value="GPLIN_000007700"/>
</dbReference>
<dbReference type="InterPro" id="IPR046987">
    <property type="entry name" value="Myo9"/>
</dbReference>
<dbReference type="GO" id="GO:0035556">
    <property type="term" value="P:intracellular signal transduction"/>
    <property type="evidence" value="ECO:0007669"/>
    <property type="project" value="InterPro"/>
</dbReference>
<proteinExistence type="inferred from homology"/>
<evidence type="ECO:0000256" key="3">
    <source>
        <dbReference type="ARBA" id="ARBA00022490"/>
    </source>
</evidence>
<reference evidence="21" key="2">
    <citation type="submission" date="2016-06" db="UniProtKB">
        <authorList>
            <consortium name="WormBaseParasite"/>
        </authorList>
    </citation>
    <scope>IDENTIFICATION</scope>
</reference>
<dbReference type="PRINTS" id="PR00193">
    <property type="entry name" value="MYOSINHEAVY"/>
</dbReference>
<feature type="coiled-coil region" evidence="14">
    <location>
        <begin position="2125"/>
        <end position="2152"/>
    </location>
</feature>
<evidence type="ECO:0000256" key="15">
    <source>
        <dbReference type="SAM" id="MobiDB-lite"/>
    </source>
</evidence>